<keyword evidence="3 5" id="KW-0808">Transferase</keyword>
<dbReference type="Gene3D" id="3.90.1150.10">
    <property type="entry name" value="Aspartate Aminotransferase, domain 1"/>
    <property type="match status" value="1"/>
</dbReference>
<dbReference type="Gene3D" id="3.40.640.10">
    <property type="entry name" value="Type I PLP-dependent aspartate aminotransferase-like (Major domain)"/>
    <property type="match status" value="1"/>
</dbReference>
<dbReference type="InterPro" id="IPR049704">
    <property type="entry name" value="Aminotrans_3_PPA_site"/>
</dbReference>
<evidence type="ECO:0000256" key="2">
    <source>
        <dbReference type="ARBA" id="ARBA00022576"/>
    </source>
</evidence>
<dbReference type="InterPro" id="IPR015422">
    <property type="entry name" value="PyrdxlP-dep_Trfase_small"/>
</dbReference>
<dbReference type="FunFam" id="3.40.640.10:FF:000004">
    <property type="entry name" value="Acetylornithine aminotransferase"/>
    <property type="match status" value="1"/>
</dbReference>
<evidence type="ECO:0000256" key="3">
    <source>
        <dbReference type="ARBA" id="ARBA00022679"/>
    </source>
</evidence>
<dbReference type="EMBL" id="VSSQ01002096">
    <property type="protein sequence ID" value="MPM13285.1"/>
    <property type="molecule type" value="Genomic_DNA"/>
</dbReference>
<dbReference type="GO" id="GO:0008483">
    <property type="term" value="F:transaminase activity"/>
    <property type="evidence" value="ECO:0007669"/>
    <property type="project" value="UniProtKB-KW"/>
</dbReference>
<dbReference type="EC" id="2.6.1.-" evidence="5"/>
<name>A0A644XAM6_9ZZZZ</name>
<dbReference type="GO" id="GO:0030170">
    <property type="term" value="F:pyridoxal phosphate binding"/>
    <property type="evidence" value="ECO:0007669"/>
    <property type="project" value="InterPro"/>
</dbReference>
<dbReference type="CDD" id="cd00610">
    <property type="entry name" value="OAT_like"/>
    <property type="match status" value="1"/>
</dbReference>
<dbReference type="PANTHER" id="PTHR11986">
    <property type="entry name" value="AMINOTRANSFERASE CLASS III"/>
    <property type="match status" value="1"/>
</dbReference>
<organism evidence="5">
    <name type="scientific">bioreactor metagenome</name>
    <dbReference type="NCBI Taxonomy" id="1076179"/>
    <lineage>
        <taxon>unclassified sequences</taxon>
        <taxon>metagenomes</taxon>
        <taxon>ecological metagenomes</taxon>
    </lineage>
</organism>
<dbReference type="InterPro" id="IPR015421">
    <property type="entry name" value="PyrdxlP-dep_Trfase_major"/>
</dbReference>
<gene>
    <name evidence="5" type="primary">lysJ_4</name>
    <name evidence="5" type="ORF">SDC9_59641</name>
</gene>
<dbReference type="InterPro" id="IPR050103">
    <property type="entry name" value="Class-III_PLP-dep_AT"/>
</dbReference>
<dbReference type="PIRSF" id="PIRSF000521">
    <property type="entry name" value="Transaminase_4ab_Lys_Orn"/>
    <property type="match status" value="1"/>
</dbReference>
<evidence type="ECO:0000313" key="5">
    <source>
        <dbReference type="EMBL" id="MPM13285.1"/>
    </source>
</evidence>
<dbReference type="PROSITE" id="PS00600">
    <property type="entry name" value="AA_TRANSFER_CLASS_3"/>
    <property type="match status" value="1"/>
</dbReference>
<comment type="caution">
    <text evidence="5">The sequence shown here is derived from an EMBL/GenBank/DDBJ whole genome shotgun (WGS) entry which is preliminary data.</text>
</comment>
<dbReference type="AlphaFoldDB" id="A0A644XAM6"/>
<dbReference type="InterPro" id="IPR005814">
    <property type="entry name" value="Aminotrans_3"/>
</dbReference>
<accession>A0A644XAM6</accession>
<dbReference type="Pfam" id="PF00202">
    <property type="entry name" value="Aminotran_3"/>
    <property type="match status" value="1"/>
</dbReference>
<proteinExistence type="predicted"/>
<protein>
    <submittedName>
        <fullName evidence="5">[LysW]-aminoadipate semialdehyde transaminase</fullName>
        <ecNumber evidence="5">2.6.1.-</ecNumber>
    </submittedName>
</protein>
<reference evidence="5" key="1">
    <citation type="submission" date="2019-08" db="EMBL/GenBank/DDBJ databases">
        <authorList>
            <person name="Kucharzyk K."/>
            <person name="Murdoch R.W."/>
            <person name="Higgins S."/>
            <person name="Loffler F."/>
        </authorList>
    </citation>
    <scope>NUCLEOTIDE SEQUENCE</scope>
</reference>
<evidence type="ECO:0000256" key="4">
    <source>
        <dbReference type="ARBA" id="ARBA00022898"/>
    </source>
</evidence>
<dbReference type="PANTHER" id="PTHR11986:SF79">
    <property type="entry name" value="ACETYLORNITHINE AMINOTRANSFERASE, MITOCHONDRIAL"/>
    <property type="match status" value="1"/>
</dbReference>
<keyword evidence="2 5" id="KW-0032">Aminotransferase</keyword>
<dbReference type="GO" id="GO:0042802">
    <property type="term" value="F:identical protein binding"/>
    <property type="evidence" value="ECO:0007669"/>
    <property type="project" value="TreeGrafter"/>
</dbReference>
<keyword evidence="4" id="KW-0663">Pyridoxal phosphate</keyword>
<sequence length="438" mass="48176">MLEVGSGCINRDYSQAFKCVAPDIDITRNFCNYFFTYLCQMNSSRELFFRHVAQTSPEPLALEIVSADGCKLFAADGAEYLDFISGISVANIGHNHPEVNAAVIEQLNKHTHLLVYGEFIQNAQTGLAELLCSLLPATLNNVYFVNSGAEAIDGAMKLAKRCTGRFEILSCRNAYHGSTTGPLSIMGSEEYKTAFRPLLPGTGLIGFNNIEDLKLITEKTAAIVIEPFQAEAGVRIPDKEYFISLRKRCDETGTLLIFDEVQTGFGRTGKMFALEHFGIVPDILVLAKALGGGFPLGAFVANESLMKNLTHHPVLGHITTFGGHPVSCAAALAALKVMVREKYYEKVPEKEQLFRSLLSDLPGLKELRSAGLLMAAEFESFEINQKIIHALLKNGVLTDWFLFSPQSMRLAPPLIISREEIEDGCKKISEVVNSINIE</sequence>
<comment type="cofactor">
    <cofactor evidence="1">
        <name>pyridoxal 5'-phosphate</name>
        <dbReference type="ChEBI" id="CHEBI:597326"/>
    </cofactor>
</comment>
<evidence type="ECO:0000256" key="1">
    <source>
        <dbReference type="ARBA" id="ARBA00001933"/>
    </source>
</evidence>
<dbReference type="InterPro" id="IPR015424">
    <property type="entry name" value="PyrdxlP-dep_Trfase"/>
</dbReference>
<dbReference type="SUPFAM" id="SSF53383">
    <property type="entry name" value="PLP-dependent transferases"/>
    <property type="match status" value="1"/>
</dbReference>